<dbReference type="OrthoDB" id="9763774at2"/>
<feature type="transmembrane region" description="Helical" evidence="2">
    <location>
        <begin position="75"/>
        <end position="91"/>
    </location>
</feature>
<dbReference type="InterPro" id="IPR001932">
    <property type="entry name" value="PPM-type_phosphatase-like_dom"/>
</dbReference>
<feature type="transmembrane region" description="Helical" evidence="2">
    <location>
        <begin position="32"/>
        <end position="54"/>
    </location>
</feature>
<feature type="domain" description="PPM-type phosphatase" evidence="3">
    <location>
        <begin position="581"/>
        <end position="794"/>
    </location>
</feature>
<dbReference type="SMART" id="SM00331">
    <property type="entry name" value="PP2C_SIG"/>
    <property type="match status" value="1"/>
</dbReference>
<keyword evidence="2" id="KW-1133">Transmembrane helix</keyword>
<evidence type="ECO:0000259" key="3">
    <source>
        <dbReference type="SMART" id="SM00331"/>
    </source>
</evidence>
<reference evidence="4 5" key="1">
    <citation type="submission" date="2016-11" db="EMBL/GenBank/DDBJ databases">
        <authorList>
            <person name="Jaros S."/>
            <person name="Januszkiewicz K."/>
            <person name="Wedrychowicz H."/>
        </authorList>
    </citation>
    <scope>NUCLEOTIDE SEQUENCE [LARGE SCALE GENOMIC DNA]</scope>
    <source>
        <strain evidence="4 5">DSM 21758</strain>
    </source>
</reference>
<feature type="transmembrane region" description="Helical" evidence="2">
    <location>
        <begin position="188"/>
        <end position="210"/>
    </location>
</feature>
<keyword evidence="5" id="KW-1185">Reference proteome</keyword>
<dbReference type="GO" id="GO:0004722">
    <property type="term" value="F:protein serine/threonine phosphatase activity"/>
    <property type="evidence" value="ECO:0007669"/>
    <property type="project" value="InterPro"/>
</dbReference>
<dbReference type="Gene3D" id="3.60.40.10">
    <property type="entry name" value="PPM-type phosphatase domain"/>
    <property type="match status" value="1"/>
</dbReference>
<feature type="transmembrane region" description="Helical" evidence="2">
    <location>
        <begin position="274"/>
        <end position="290"/>
    </location>
</feature>
<evidence type="ECO:0000256" key="1">
    <source>
        <dbReference type="ARBA" id="ARBA00022801"/>
    </source>
</evidence>
<keyword evidence="1" id="KW-0378">Hydrolase</keyword>
<keyword evidence="2" id="KW-0812">Transmembrane</keyword>
<dbReference type="Proteomes" id="UP000184310">
    <property type="component" value="Unassembled WGS sequence"/>
</dbReference>
<dbReference type="InterPro" id="IPR045768">
    <property type="entry name" value="SpoIIE_N"/>
</dbReference>
<feature type="transmembrane region" description="Helical" evidence="2">
    <location>
        <begin position="216"/>
        <end position="244"/>
    </location>
</feature>
<feature type="transmembrane region" description="Helical" evidence="2">
    <location>
        <begin position="122"/>
        <end position="140"/>
    </location>
</feature>
<dbReference type="PANTHER" id="PTHR43156">
    <property type="entry name" value="STAGE II SPORULATION PROTEIN E-RELATED"/>
    <property type="match status" value="1"/>
</dbReference>
<dbReference type="EMBL" id="FQZB01000013">
    <property type="protein sequence ID" value="SHK04059.1"/>
    <property type="molecule type" value="Genomic_DNA"/>
</dbReference>
<name>A0A1M6P821_9CLOT</name>
<keyword evidence="2" id="KW-0472">Membrane</keyword>
<dbReference type="RefSeq" id="WP_072989635.1">
    <property type="nucleotide sequence ID" value="NZ_FQZB01000013.1"/>
</dbReference>
<feature type="transmembrane region" description="Helical" evidence="2">
    <location>
        <begin position="251"/>
        <end position="268"/>
    </location>
</feature>
<dbReference type="InterPro" id="IPR052016">
    <property type="entry name" value="Bact_Sigma-Reg"/>
</dbReference>
<dbReference type="InterPro" id="IPR014221">
    <property type="entry name" value="SpoII_E"/>
</dbReference>
<accession>A0A1M6P821</accession>
<evidence type="ECO:0000256" key="2">
    <source>
        <dbReference type="SAM" id="Phobius"/>
    </source>
</evidence>
<dbReference type="AlphaFoldDB" id="A0A1M6P821"/>
<protein>
    <submittedName>
        <fullName evidence="4">Stage II sporulation protein E</fullName>
    </submittedName>
</protein>
<evidence type="ECO:0000313" key="4">
    <source>
        <dbReference type="EMBL" id="SHK04059.1"/>
    </source>
</evidence>
<sequence length="798" mass="89119">MQYGIDISTYKRMNNKKNEKKFINLKGNVKELIIATIIGFFVTRVVLGLSLSPIQSIAPFGLAFMLASNYKNKKEFVASSFGVLVGYITLFNKIENMPMYLIAVLILFIVNNLPVDIKNRKMIYVSFGTIFCSYLGYGFFVNHYSLLANLISSSVETVVVYPIYYVINYGLKCIDDINTQHYFTNEELISISLLVCFIISGIGGISIQNVTIRNVVAIAFVMLISYITGAGTGASVGLTIGVVLGFTSDNFLLYISVYGVCGMVSGVFKETGKILSAISFVMVFLILIIYSKAFTIYKMAEVLAGALIFLAVPSKMYEVFLIEFDNEKKQDNLNELNFNKIKNQLTNRLRDFTDVLSTMSITLNDLVDNEKLLIKNKSTAMIENVADRSCGTCDMKHSCWKRELHLTYNAFSELVKGYEEGEDTFPQELERKCIRKFAVIKNTEEIINNHVMNEMIKRRLGEGRKLLASHINNMAITVGEIVDDFDNDLTLAGEIERTVKKALIKNGINFYNVFCYNDKYGRLNIKLDMDNCHGSNYCIKDALPVINQVVGKAMSVSGDSCFVDPITNKCSVLIEEAPKYHIKSGVAVNPKQGEKYTGDSYSFGKTKDGHYMVIVSDGMGSGPEAGAESKACVELMEKFSEAGFDELTAIDTVNSIMGIRFSEEEKFTTLDMQKIDLYTGDSKFMKVGAVESFIKRGNKVEVIKSKTLPFGVLEATDIDIVEKKLSNGDIVVTISDGILELDRSEETSANWLLEFLRTTKIKQPKDLSIAILEKARDISNGHCRDDMTVVVSKVIALY</sequence>
<dbReference type="InterPro" id="IPR036457">
    <property type="entry name" value="PPM-type-like_dom_sf"/>
</dbReference>
<dbReference type="STRING" id="1121302.SAMN02745163_03061"/>
<organism evidence="4 5">
    <name type="scientific">Clostridium cavendishii DSM 21758</name>
    <dbReference type="NCBI Taxonomy" id="1121302"/>
    <lineage>
        <taxon>Bacteria</taxon>
        <taxon>Bacillati</taxon>
        <taxon>Bacillota</taxon>
        <taxon>Clostridia</taxon>
        <taxon>Eubacteriales</taxon>
        <taxon>Clostridiaceae</taxon>
        <taxon>Clostridium</taxon>
    </lineage>
</organism>
<dbReference type="Pfam" id="PF07228">
    <property type="entry name" value="SpoIIE"/>
    <property type="match status" value="1"/>
</dbReference>
<dbReference type="NCBIfam" id="TIGR02865">
    <property type="entry name" value="spore_II_E"/>
    <property type="match status" value="1"/>
</dbReference>
<gene>
    <name evidence="4" type="ORF">SAMN02745163_03061</name>
</gene>
<dbReference type="Pfam" id="PF19732">
    <property type="entry name" value="SpoIIE_N"/>
    <property type="match status" value="1"/>
</dbReference>
<dbReference type="SUPFAM" id="SSF81606">
    <property type="entry name" value="PP2C-like"/>
    <property type="match status" value="1"/>
</dbReference>
<feature type="transmembrane region" description="Helical" evidence="2">
    <location>
        <begin position="97"/>
        <end position="115"/>
    </location>
</feature>
<proteinExistence type="predicted"/>
<evidence type="ECO:0000313" key="5">
    <source>
        <dbReference type="Proteomes" id="UP000184310"/>
    </source>
</evidence>
<dbReference type="PANTHER" id="PTHR43156:SF2">
    <property type="entry name" value="STAGE II SPORULATION PROTEIN E"/>
    <property type="match status" value="1"/>
</dbReference>